<feature type="signal peptide" evidence="2">
    <location>
        <begin position="1"/>
        <end position="22"/>
    </location>
</feature>
<reference evidence="3" key="1">
    <citation type="submission" date="2016-01" db="EMBL/GenBank/DDBJ databases">
        <authorList>
            <person name="Peeters C."/>
        </authorList>
    </citation>
    <scope>NUCLEOTIDE SEQUENCE [LARGE SCALE GENOMIC DNA]</scope>
    <source>
        <strain evidence="3">LMG 29318</strain>
    </source>
</reference>
<dbReference type="EMBL" id="FCOF02000031">
    <property type="protein sequence ID" value="SAK81717.1"/>
    <property type="molecule type" value="Genomic_DNA"/>
</dbReference>
<dbReference type="InterPro" id="IPR025421">
    <property type="entry name" value="DUF4148"/>
</dbReference>
<feature type="compositionally biased region" description="Gly residues" evidence="1">
    <location>
        <begin position="78"/>
        <end position="87"/>
    </location>
</feature>
<dbReference type="Pfam" id="PF13663">
    <property type="entry name" value="DUF4148"/>
    <property type="match status" value="1"/>
</dbReference>
<evidence type="ECO:0000256" key="1">
    <source>
        <dbReference type="SAM" id="MobiDB-lite"/>
    </source>
</evidence>
<feature type="chain" id="PRO_5007623069" evidence="2">
    <location>
        <begin position="23"/>
        <end position="110"/>
    </location>
</feature>
<proteinExistence type="predicted"/>
<keyword evidence="4" id="KW-1185">Reference proteome</keyword>
<comment type="caution">
    <text evidence="3">The sequence shown here is derived from an EMBL/GenBank/DDBJ whole genome shotgun (WGS) entry which is preliminary data.</text>
</comment>
<evidence type="ECO:0000313" key="3">
    <source>
        <dbReference type="EMBL" id="SAK81717.1"/>
    </source>
</evidence>
<feature type="region of interest" description="Disordered" evidence="1">
    <location>
        <begin position="74"/>
        <end position="110"/>
    </location>
</feature>
<dbReference type="RefSeq" id="WP_061126881.1">
    <property type="nucleotide sequence ID" value="NZ_FCOF02000031.1"/>
</dbReference>
<protein>
    <submittedName>
        <fullName evidence="3">Purine nucleoside phosphorylase</fullName>
    </submittedName>
</protein>
<evidence type="ECO:0000313" key="4">
    <source>
        <dbReference type="Proteomes" id="UP000054870"/>
    </source>
</evidence>
<dbReference type="AlphaFoldDB" id="A0A158CJN1"/>
<organism evidence="3 4">
    <name type="scientific">Caballeronia catudaia</name>
    <dbReference type="NCBI Taxonomy" id="1777136"/>
    <lineage>
        <taxon>Bacteria</taxon>
        <taxon>Pseudomonadati</taxon>
        <taxon>Pseudomonadota</taxon>
        <taxon>Betaproteobacteria</taxon>
        <taxon>Burkholderiales</taxon>
        <taxon>Burkholderiaceae</taxon>
        <taxon>Caballeronia</taxon>
    </lineage>
</organism>
<name>A0A158CJN1_9BURK</name>
<evidence type="ECO:0000256" key="2">
    <source>
        <dbReference type="SAM" id="SignalP"/>
    </source>
</evidence>
<feature type="compositionally biased region" description="Basic and acidic residues" evidence="1">
    <location>
        <begin position="99"/>
        <end position="110"/>
    </location>
</feature>
<keyword evidence="2" id="KW-0732">Signal</keyword>
<gene>
    <name evidence="3" type="ORF">AWB75_05146</name>
</gene>
<sequence>MKALVSAMFVSCALAAPVCAFAQSTSGPVTRAEVRADLQRVEQAGYRPGGSEINYPSDIQHAEAIVAQENTTSNAAVGGTGMSGTSGSGAPAVQTTVHSGDRDSIRSIDR</sequence>
<dbReference type="OrthoDB" id="9099264at2"/>
<dbReference type="Proteomes" id="UP000054870">
    <property type="component" value="Unassembled WGS sequence"/>
</dbReference>
<accession>A0A158CJN1</accession>